<feature type="signal peptide" evidence="1">
    <location>
        <begin position="1"/>
        <end position="28"/>
    </location>
</feature>
<evidence type="ECO:0000313" key="3">
    <source>
        <dbReference type="EMBL" id="THF77554.1"/>
    </source>
</evidence>
<dbReference type="AlphaFoldDB" id="A0A4S4BRT1"/>
<dbReference type="InterPro" id="IPR005532">
    <property type="entry name" value="SUMF_dom"/>
</dbReference>
<dbReference type="RefSeq" id="WP_136370854.1">
    <property type="nucleotide sequence ID" value="NZ_SSOB01000019.1"/>
</dbReference>
<dbReference type="GO" id="GO:0120147">
    <property type="term" value="F:formylglycine-generating oxidase activity"/>
    <property type="evidence" value="ECO:0007669"/>
    <property type="project" value="TreeGrafter"/>
</dbReference>
<organism evidence="3 4">
    <name type="scientific">Cohnella fermenti</name>
    <dbReference type="NCBI Taxonomy" id="2565925"/>
    <lineage>
        <taxon>Bacteria</taxon>
        <taxon>Bacillati</taxon>
        <taxon>Bacillota</taxon>
        <taxon>Bacilli</taxon>
        <taxon>Bacillales</taxon>
        <taxon>Paenibacillaceae</taxon>
        <taxon>Cohnella</taxon>
    </lineage>
</organism>
<feature type="chain" id="PRO_5020974521" evidence="1">
    <location>
        <begin position="29"/>
        <end position="292"/>
    </location>
</feature>
<dbReference type="EMBL" id="SSOB01000019">
    <property type="protein sequence ID" value="THF77554.1"/>
    <property type="molecule type" value="Genomic_DNA"/>
</dbReference>
<dbReference type="Proteomes" id="UP000310636">
    <property type="component" value="Unassembled WGS sequence"/>
</dbReference>
<keyword evidence="1" id="KW-0732">Signal</keyword>
<dbReference type="Pfam" id="PF03781">
    <property type="entry name" value="FGE-sulfatase"/>
    <property type="match status" value="1"/>
</dbReference>
<accession>A0A4S4BRT1</accession>
<dbReference type="Gene3D" id="3.90.1580.10">
    <property type="entry name" value="paralog of FGE (formylglycine-generating enzyme)"/>
    <property type="match status" value="1"/>
</dbReference>
<evidence type="ECO:0000313" key="4">
    <source>
        <dbReference type="Proteomes" id="UP000310636"/>
    </source>
</evidence>
<evidence type="ECO:0000256" key="1">
    <source>
        <dbReference type="SAM" id="SignalP"/>
    </source>
</evidence>
<dbReference type="SUPFAM" id="SSF56436">
    <property type="entry name" value="C-type lectin-like"/>
    <property type="match status" value="1"/>
</dbReference>
<sequence>MRTRLTIAVWMIAMLAVAVVLSACSREAAGTESGKDGGLVFVEGGKMVNVRSNFYGKNVILSDYYISPYEVTQRQWREIMGNNPSYYQGEQLPVEMITWYDAVEYCNRRSMKEGLEPYYAIDRNHADPNNRSDNDTLKWTVTIREGANGYRLPTEAEWEYAASGGKKSKSRLYSGSNDADEVAWYWRNAGDHYLSGDWTWPAIENNRNRTQAVGGKKPNELGLYDMSGNVREWCWNWYEDGDGSAAAKSGSLRVVKGGGWIGDVSNGAISFRGKFEANGFGPDQGFRVVRSG</sequence>
<reference evidence="3 4" key="1">
    <citation type="submission" date="2019-04" db="EMBL/GenBank/DDBJ databases">
        <title>Cohnella sp. nov. isolated from preserved vegetables.</title>
        <authorList>
            <person name="Lin S.-Y."/>
            <person name="Hung M.-H."/>
            <person name="Young C.-C."/>
        </authorList>
    </citation>
    <scope>NUCLEOTIDE SEQUENCE [LARGE SCALE GENOMIC DNA]</scope>
    <source>
        <strain evidence="3 4">CC-MHH1044</strain>
    </source>
</reference>
<evidence type="ECO:0000259" key="2">
    <source>
        <dbReference type="Pfam" id="PF03781"/>
    </source>
</evidence>
<dbReference type="InterPro" id="IPR042095">
    <property type="entry name" value="SUMF_sf"/>
</dbReference>
<protein>
    <submittedName>
        <fullName evidence="3">Formylglycine-generating enzyme family protein</fullName>
    </submittedName>
</protein>
<dbReference type="InterPro" id="IPR016187">
    <property type="entry name" value="CTDL_fold"/>
</dbReference>
<dbReference type="PANTHER" id="PTHR23150:SF19">
    <property type="entry name" value="FORMYLGLYCINE-GENERATING ENZYME"/>
    <property type="match status" value="1"/>
</dbReference>
<name>A0A4S4BRT1_9BACL</name>
<dbReference type="InterPro" id="IPR051043">
    <property type="entry name" value="Sulfatase_Mod_Factor_Kinase"/>
</dbReference>
<dbReference type="PROSITE" id="PS51257">
    <property type="entry name" value="PROKAR_LIPOPROTEIN"/>
    <property type="match status" value="1"/>
</dbReference>
<gene>
    <name evidence="3" type="ORF">E6C55_16185</name>
</gene>
<proteinExistence type="predicted"/>
<comment type="caution">
    <text evidence="3">The sequence shown here is derived from an EMBL/GenBank/DDBJ whole genome shotgun (WGS) entry which is preliminary data.</text>
</comment>
<feature type="domain" description="Sulfatase-modifying factor enzyme-like" evidence="2">
    <location>
        <begin position="62"/>
        <end position="290"/>
    </location>
</feature>
<dbReference type="OrthoDB" id="9768004at2"/>
<keyword evidence="4" id="KW-1185">Reference proteome</keyword>
<dbReference type="PANTHER" id="PTHR23150">
    <property type="entry name" value="SULFATASE MODIFYING FACTOR 1, 2"/>
    <property type="match status" value="1"/>
</dbReference>